<keyword evidence="4" id="KW-1185">Reference proteome</keyword>
<evidence type="ECO:0000313" key="4">
    <source>
        <dbReference type="Proteomes" id="UP000076871"/>
    </source>
</evidence>
<dbReference type="Gene3D" id="3.30.710.10">
    <property type="entry name" value="Potassium Channel Kv1.1, Chain A"/>
    <property type="match status" value="1"/>
</dbReference>
<dbReference type="GeneID" id="63820846"/>
<dbReference type="InterPro" id="IPR036388">
    <property type="entry name" value="WH-like_DNA-bd_sf"/>
</dbReference>
<dbReference type="AlphaFoldDB" id="A0A165H0F9"/>
<comment type="similarity">
    <text evidence="1">Belongs to the TOP6A family.</text>
</comment>
<dbReference type="GO" id="GO:0007131">
    <property type="term" value="P:reciprocal meiotic recombination"/>
    <property type="evidence" value="ECO:0007669"/>
    <property type="project" value="TreeGrafter"/>
</dbReference>
<dbReference type="GO" id="GO:0003677">
    <property type="term" value="F:DNA binding"/>
    <property type="evidence" value="ECO:0007669"/>
    <property type="project" value="UniProtKB-UniRule"/>
</dbReference>
<dbReference type="OrthoDB" id="3235673at2759"/>
<protein>
    <recommendedName>
        <fullName evidence="2">Spo11/DNA topoisomerase VI subunit A N-terminal domain-containing protein</fullName>
    </recommendedName>
</protein>
<keyword evidence="1" id="KW-0238">DNA-binding</keyword>
<dbReference type="GO" id="GO:0042138">
    <property type="term" value="P:meiotic DNA double-strand break formation"/>
    <property type="evidence" value="ECO:0007669"/>
    <property type="project" value="TreeGrafter"/>
</dbReference>
<dbReference type="GO" id="GO:0003918">
    <property type="term" value="F:DNA topoisomerase type II (double strand cut, ATP-hydrolyzing) activity"/>
    <property type="evidence" value="ECO:0007669"/>
    <property type="project" value="UniProtKB-UniRule"/>
</dbReference>
<organism evidence="3 4">
    <name type="scientific">Laetiporus sulphureus 93-53</name>
    <dbReference type="NCBI Taxonomy" id="1314785"/>
    <lineage>
        <taxon>Eukaryota</taxon>
        <taxon>Fungi</taxon>
        <taxon>Dikarya</taxon>
        <taxon>Basidiomycota</taxon>
        <taxon>Agaricomycotina</taxon>
        <taxon>Agaricomycetes</taxon>
        <taxon>Polyporales</taxon>
        <taxon>Laetiporus</taxon>
    </lineage>
</organism>
<name>A0A165H0F9_9APHY</name>
<feature type="active site" description="O-(5'-phospho-DNA)-tyrosine intermediate" evidence="1">
    <location>
        <position position="542"/>
    </location>
</feature>
<dbReference type="SUPFAM" id="SSF56726">
    <property type="entry name" value="DNA topoisomerase IV, alpha subunit"/>
    <property type="match status" value="1"/>
</dbReference>
<gene>
    <name evidence="3" type="ORF">LAESUDRAFT_643958</name>
</gene>
<reference evidence="3 4" key="1">
    <citation type="journal article" date="2016" name="Mol. Biol. Evol.">
        <title>Comparative Genomics of Early-Diverging Mushroom-Forming Fungi Provides Insights into the Origins of Lignocellulose Decay Capabilities.</title>
        <authorList>
            <person name="Nagy L.G."/>
            <person name="Riley R."/>
            <person name="Tritt A."/>
            <person name="Adam C."/>
            <person name="Daum C."/>
            <person name="Floudas D."/>
            <person name="Sun H."/>
            <person name="Yadav J.S."/>
            <person name="Pangilinan J."/>
            <person name="Larsson K.H."/>
            <person name="Matsuura K."/>
            <person name="Barry K."/>
            <person name="Labutti K."/>
            <person name="Kuo R."/>
            <person name="Ohm R.A."/>
            <person name="Bhattacharya S.S."/>
            <person name="Shirouzu T."/>
            <person name="Yoshinaga Y."/>
            <person name="Martin F.M."/>
            <person name="Grigoriev I.V."/>
            <person name="Hibbett D.S."/>
        </authorList>
    </citation>
    <scope>NUCLEOTIDE SEQUENCE [LARGE SCALE GENOMIC DNA]</scope>
    <source>
        <strain evidence="3 4">93-53</strain>
    </source>
</reference>
<keyword evidence="1" id="KW-0413">Isomerase</keyword>
<dbReference type="Pfam" id="PF04406">
    <property type="entry name" value="TP6A_N"/>
    <property type="match status" value="1"/>
</dbReference>
<dbReference type="InterPro" id="IPR036078">
    <property type="entry name" value="Spo11/TopoVI_A_sf"/>
</dbReference>
<dbReference type="InterPro" id="IPR002815">
    <property type="entry name" value="Spo11/TopoVI_A"/>
</dbReference>
<dbReference type="InParanoid" id="A0A165H0F9"/>
<dbReference type="InterPro" id="IPR013049">
    <property type="entry name" value="Spo11/TopoVI_A_N"/>
</dbReference>
<sequence>MTLNSDFSSNRHAADLQEYEVPVRHPELSFEDANVAIVAGRQYFLVHQGVLCRHSPALRKQLGCKGSFGGKMIEGCPVLTLQDAPEDVGYFLQALYGFFPKLEGKDFSITSALLRISTKYAVAELRKEVIRVLTLSWPTTLALWEAREKKATNLNGIYARRPAMPHPISIVTLARETNVPELLPSAFYDLSRYMPSQITFGCIGIVDDLHHQLDMDDLLRVLRGKEQAARFFSTFIVNELEGRDPSDDCLRRRETCQSTQRACQVAFEAVNFELIRDINGVVCNRNSDPLFAMLETVLMQTRGDLPGIENKAVYRACEVCRLEYGAMVSALREEFWRRLPDWFELEVQNWAVAEDSRFGTLLHLSNIDRLCTMDMIDDLASDPVDAIAPTLSDDGDSDEPDILWKFDLEESYSDGMLAVLSDNEELDNAHQQDMDNCELEDEELNAVDRIENLILSLMSQLSDCISQSPDSVEKKKEKKVVLKLADRRKSSTNGFYATRTMKYPQRRQGGSIKPFAQLLRVADLMHEALHEDVPTTKRDMYYKDVQLFKSQSVVDRVVDDLAATFELGRADLHVRASSKGLVSGYGLVMHLQDGNCIEVHTAEVCHTWLTILQLN</sequence>
<proteinExistence type="inferred from homology"/>
<comment type="catalytic activity">
    <reaction evidence="1">
        <text>ATP-dependent breakage, passage and rejoining of double-stranded DNA.</text>
        <dbReference type="EC" id="5.6.2.2"/>
    </reaction>
</comment>
<dbReference type="Gene3D" id="1.10.10.10">
    <property type="entry name" value="Winged helix-like DNA-binding domain superfamily/Winged helix DNA-binding domain"/>
    <property type="match status" value="1"/>
</dbReference>
<dbReference type="PANTHER" id="PTHR10848">
    <property type="entry name" value="MEIOTIC RECOMBINATION PROTEIN SPO11"/>
    <property type="match status" value="1"/>
</dbReference>
<evidence type="ECO:0000256" key="1">
    <source>
        <dbReference type="PROSITE-ProRule" id="PRU01385"/>
    </source>
</evidence>
<evidence type="ECO:0000313" key="3">
    <source>
        <dbReference type="EMBL" id="KZT11079.1"/>
    </source>
</evidence>
<dbReference type="RefSeq" id="XP_040768819.1">
    <property type="nucleotide sequence ID" value="XM_040903816.1"/>
</dbReference>
<dbReference type="PROSITE" id="PS52041">
    <property type="entry name" value="TOPO_IIB"/>
    <property type="match status" value="1"/>
</dbReference>
<feature type="domain" description="Spo11/DNA topoisomerase VI subunit A N-terminal" evidence="2">
    <location>
        <begin position="514"/>
        <end position="574"/>
    </location>
</feature>
<keyword evidence="1" id="KW-0799">Topoisomerase</keyword>
<dbReference type="Proteomes" id="UP000076871">
    <property type="component" value="Unassembled WGS sequence"/>
</dbReference>
<dbReference type="EMBL" id="KV427608">
    <property type="protein sequence ID" value="KZT11079.1"/>
    <property type="molecule type" value="Genomic_DNA"/>
</dbReference>
<dbReference type="InterPro" id="IPR011333">
    <property type="entry name" value="SKP1/BTB/POZ_sf"/>
</dbReference>
<dbReference type="STRING" id="1314785.A0A165H0F9"/>
<dbReference type="GO" id="GO:0000706">
    <property type="term" value="P:meiotic DNA double-strand break processing"/>
    <property type="evidence" value="ECO:0007669"/>
    <property type="project" value="TreeGrafter"/>
</dbReference>
<evidence type="ECO:0000259" key="2">
    <source>
        <dbReference type="Pfam" id="PF04406"/>
    </source>
</evidence>
<dbReference type="GO" id="GO:0005524">
    <property type="term" value="F:ATP binding"/>
    <property type="evidence" value="ECO:0007669"/>
    <property type="project" value="InterPro"/>
</dbReference>
<dbReference type="PRINTS" id="PR01550">
    <property type="entry name" value="TOP6AFAMILY"/>
</dbReference>
<dbReference type="PANTHER" id="PTHR10848:SF0">
    <property type="entry name" value="MEIOTIC RECOMBINATION PROTEIN SPO11"/>
    <property type="match status" value="1"/>
</dbReference>
<dbReference type="GO" id="GO:0000228">
    <property type="term" value="C:nuclear chromosome"/>
    <property type="evidence" value="ECO:0007669"/>
    <property type="project" value="TreeGrafter"/>
</dbReference>
<accession>A0A165H0F9</accession>